<name>A0A4R5AFY4_9ACTN</name>
<dbReference type="OrthoDB" id="3626700at2"/>
<keyword evidence="2" id="KW-1185">Reference proteome</keyword>
<dbReference type="AlphaFoldDB" id="A0A4R5AFY4"/>
<dbReference type="RefSeq" id="WP_132202321.1">
    <property type="nucleotide sequence ID" value="NZ_SMKY01000236.1"/>
</dbReference>
<sequence length="157" mass="16657">MKRIWPVLAVLLLTACGIQPSGVTGGGEAPTGVTRGVTLYFIDAHGDLTPRLRRTDHLGTIPEAMELLLWGPGESSLRTEIAPVTPKRVVVTSTAGVILLRVPFTAQDVTPLGIDQIVCTALAVHVQGGGPRGMKVRIGFTQDTPESGKQRTCPLIK</sequence>
<evidence type="ECO:0000313" key="1">
    <source>
        <dbReference type="EMBL" id="TDD70320.1"/>
    </source>
</evidence>
<gene>
    <name evidence="1" type="ORF">E1293_34910</name>
</gene>
<evidence type="ECO:0008006" key="3">
    <source>
        <dbReference type="Google" id="ProtNLM"/>
    </source>
</evidence>
<protein>
    <recommendedName>
        <fullName evidence="3">GerMN domain-containing protein</fullName>
    </recommendedName>
</protein>
<proteinExistence type="predicted"/>
<evidence type="ECO:0000313" key="2">
    <source>
        <dbReference type="Proteomes" id="UP000295578"/>
    </source>
</evidence>
<dbReference type="PROSITE" id="PS51257">
    <property type="entry name" value="PROKAR_LIPOPROTEIN"/>
    <property type="match status" value="1"/>
</dbReference>
<reference evidence="1 2" key="1">
    <citation type="submission" date="2019-03" db="EMBL/GenBank/DDBJ databases">
        <title>Draft genome sequences of novel Actinobacteria.</title>
        <authorList>
            <person name="Sahin N."/>
            <person name="Ay H."/>
            <person name="Saygin H."/>
        </authorList>
    </citation>
    <scope>NUCLEOTIDE SEQUENCE [LARGE SCALE GENOMIC DNA]</scope>
    <source>
        <strain evidence="1 2">DSM 45941</strain>
    </source>
</reference>
<dbReference type="Proteomes" id="UP000295578">
    <property type="component" value="Unassembled WGS sequence"/>
</dbReference>
<comment type="caution">
    <text evidence="1">The sequence shown here is derived from an EMBL/GenBank/DDBJ whole genome shotgun (WGS) entry which is preliminary data.</text>
</comment>
<dbReference type="EMBL" id="SMKY01000236">
    <property type="protein sequence ID" value="TDD70320.1"/>
    <property type="molecule type" value="Genomic_DNA"/>
</dbReference>
<accession>A0A4R5AFY4</accession>
<organism evidence="1 2">
    <name type="scientific">Actinomadura darangshiensis</name>
    <dbReference type="NCBI Taxonomy" id="705336"/>
    <lineage>
        <taxon>Bacteria</taxon>
        <taxon>Bacillati</taxon>
        <taxon>Actinomycetota</taxon>
        <taxon>Actinomycetes</taxon>
        <taxon>Streptosporangiales</taxon>
        <taxon>Thermomonosporaceae</taxon>
        <taxon>Actinomadura</taxon>
    </lineage>
</organism>